<dbReference type="GeneID" id="81430443"/>
<dbReference type="RefSeq" id="XP_056538973.1">
    <property type="nucleotide sequence ID" value="XM_056691267.1"/>
</dbReference>
<accession>A0A9W9HQ63</accession>
<feature type="transmembrane region" description="Helical" evidence="1">
    <location>
        <begin position="46"/>
        <end position="66"/>
    </location>
</feature>
<comment type="caution">
    <text evidence="2">The sequence shown here is derived from an EMBL/GenBank/DDBJ whole genome shotgun (WGS) entry which is preliminary data.</text>
</comment>
<keyword evidence="1" id="KW-0472">Membrane</keyword>
<reference evidence="2" key="1">
    <citation type="submission" date="2022-11" db="EMBL/GenBank/DDBJ databases">
        <authorList>
            <person name="Petersen C."/>
        </authorList>
    </citation>
    <scope>NUCLEOTIDE SEQUENCE</scope>
    <source>
        <strain evidence="2">IBT 26290</strain>
    </source>
</reference>
<name>A0A9W9HQ63_9EURO</name>
<sequence length="268" mass="30064">MVILSSAAWCSDRACLSGGSIGGAVFPLGLNNLAFKIGFERWSTRIMGLITPILLIVGCLFVSANFPRTAPSPRSTRLFLPDLMIWKEPVLALTNHWLFFFECGFFYSARVCRLILPCHWYPAPAVVLDGRLPQRRLLSREIVARYYRGSYWAVQYTSVDYYSVSSCSTCCADTRWSKYCRDHHHLSLFGFAHGSDISSIPVCVLASCALCRIRDNIIPPYTPLVLSRGLSFLCLVRWTRANILKHALTGVPIAGEILHPAAKEPTWD</sequence>
<organism evidence="2 3">
    <name type="scientific">Penicillium canariense</name>
    <dbReference type="NCBI Taxonomy" id="189055"/>
    <lineage>
        <taxon>Eukaryota</taxon>
        <taxon>Fungi</taxon>
        <taxon>Dikarya</taxon>
        <taxon>Ascomycota</taxon>
        <taxon>Pezizomycotina</taxon>
        <taxon>Eurotiomycetes</taxon>
        <taxon>Eurotiomycetidae</taxon>
        <taxon>Eurotiales</taxon>
        <taxon>Aspergillaceae</taxon>
        <taxon>Penicillium</taxon>
    </lineage>
</organism>
<dbReference type="Proteomes" id="UP001149163">
    <property type="component" value="Unassembled WGS sequence"/>
</dbReference>
<evidence type="ECO:0000256" key="1">
    <source>
        <dbReference type="SAM" id="Phobius"/>
    </source>
</evidence>
<proteinExistence type="predicted"/>
<keyword evidence="1" id="KW-1133">Transmembrane helix</keyword>
<dbReference type="AlphaFoldDB" id="A0A9W9HQ63"/>
<gene>
    <name evidence="2" type="ORF">N7482_009143</name>
</gene>
<evidence type="ECO:0000313" key="3">
    <source>
        <dbReference type="Proteomes" id="UP001149163"/>
    </source>
</evidence>
<keyword evidence="3" id="KW-1185">Reference proteome</keyword>
<evidence type="ECO:0000313" key="2">
    <source>
        <dbReference type="EMBL" id="KAJ5152665.1"/>
    </source>
</evidence>
<reference evidence="2" key="2">
    <citation type="journal article" date="2023" name="IMA Fungus">
        <title>Comparative genomic study of the Penicillium genus elucidates a diverse pangenome and 15 lateral gene transfer events.</title>
        <authorList>
            <person name="Petersen C."/>
            <person name="Sorensen T."/>
            <person name="Nielsen M.R."/>
            <person name="Sondergaard T.E."/>
            <person name="Sorensen J.L."/>
            <person name="Fitzpatrick D.A."/>
            <person name="Frisvad J.C."/>
            <person name="Nielsen K.L."/>
        </authorList>
    </citation>
    <scope>NUCLEOTIDE SEQUENCE</scope>
    <source>
        <strain evidence="2">IBT 26290</strain>
    </source>
</reference>
<protein>
    <submittedName>
        <fullName evidence="2">Uncharacterized protein</fullName>
    </submittedName>
</protein>
<keyword evidence="1" id="KW-0812">Transmembrane</keyword>
<dbReference type="EMBL" id="JAPQKN010000007">
    <property type="protein sequence ID" value="KAJ5152665.1"/>
    <property type="molecule type" value="Genomic_DNA"/>
</dbReference>